<dbReference type="KEGG" id="cic:CICLE_v10033245mg"/>
<organism evidence="1 2">
    <name type="scientific">Citrus clementina</name>
    <name type="common">Clementine</name>
    <name type="synonym">Citrus deliciosa x Citrus sinensis</name>
    <dbReference type="NCBI Taxonomy" id="85681"/>
    <lineage>
        <taxon>Eukaryota</taxon>
        <taxon>Viridiplantae</taxon>
        <taxon>Streptophyta</taxon>
        <taxon>Embryophyta</taxon>
        <taxon>Tracheophyta</taxon>
        <taxon>Spermatophyta</taxon>
        <taxon>Magnoliopsida</taxon>
        <taxon>eudicotyledons</taxon>
        <taxon>Gunneridae</taxon>
        <taxon>Pentapetalae</taxon>
        <taxon>rosids</taxon>
        <taxon>malvids</taxon>
        <taxon>Sapindales</taxon>
        <taxon>Rutaceae</taxon>
        <taxon>Aurantioideae</taxon>
        <taxon>Citrus</taxon>
    </lineage>
</organism>
<dbReference type="AlphaFoldDB" id="V4TNW9"/>
<gene>
    <name evidence="1" type="ORF">CICLE_v10033245mg</name>
</gene>
<dbReference type="Gramene" id="ESR51561">
    <property type="protein sequence ID" value="ESR51561"/>
    <property type="gene ID" value="CICLE_v10033245mg"/>
</dbReference>
<protein>
    <submittedName>
        <fullName evidence="1">Uncharacterized protein</fullName>
    </submittedName>
</protein>
<proteinExistence type="predicted"/>
<dbReference type="InParanoid" id="V4TNW9"/>
<evidence type="ECO:0000313" key="2">
    <source>
        <dbReference type="Proteomes" id="UP000030687"/>
    </source>
</evidence>
<dbReference type="Proteomes" id="UP000030687">
    <property type="component" value="Unassembled WGS sequence"/>
</dbReference>
<evidence type="ECO:0000313" key="1">
    <source>
        <dbReference type="EMBL" id="ESR51561.1"/>
    </source>
</evidence>
<name>V4TNW9_CITCL</name>
<keyword evidence="2" id="KW-1185">Reference proteome</keyword>
<dbReference type="EMBL" id="KI536726">
    <property type="protein sequence ID" value="ESR51561.1"/>
    <property type="molecule type" value="Genomic_DNA"/>
</dbReference>
<reference evidence="1 2" key="1">
    <citation type="submission" date="2013-10" db="EMBL/GenBank/DDBJ databases">
        <authorList>
            <consortium name="International Citrus Genome Consortium"/>
            <person name="Jenkins J."/>
            <person name="Schmutz J."/>
            <person name="Prochnik S."/>
            <person name="Rokhsar D."/>
            <person name="Gmitter F."/>
            <person name="Ollitrault P."/>
            <person name="Machado M."/>
            <person name="Talon M."/>
            <person name="Wincker P."/>
            <person name="Jaillon O."/>
            <person name="Morgante M."/>
        </authorList>
    </citation>
    <scope>NUCLEOTIDE SEQUENCE</scope>
    <source>
        <strain evidence="2">cv. Clemenules</strain>
    </source>
</reference>
<accession>V4TNW9</accession>
<sequence length="74" mass="8308">MEEIYKHNAGIKHKDFLQSGLQILEGARSIVYFVFGSADRRAGKFRLNGVGCRLLRSGNYDPTKGMGEFQVLSK</sequence>